<evidence type="ECO:0000256" key="2">
    <source>
        <dbReference type="ARBA" id="ARBA00023315"/>
    </source>
</evidence>
<dbReference type="AlphaFoldDB" id="A0A0A7S458"/>
<accession>A0A0A7S458</accession>
<reference evidence="4 5" key="1">
    <citation type="journal article" date="2014" name="Appl. Environ. Microbiol.">
        <title>Gut symbionts from distinct hosts exhibit genotoxic activity via divergent colibactin biosynthetic pathways.</title>
        <authorList>
            <person name="Engel P."/>
            <person name="Vizcaino M.I."/>
            <person name="Crawford J.M."/>
        </authorList>
    </citation>
    <scope>NUCLEOTIDE SEQUENCE [LARGE SCALE GENOMIC DNA]</scope>
    <source>
        <strain evidence="4 5">PEB0191</strain>
    </source>
</reference>
<keyword evidence="5" id="KW-1185">Reference proteome</keyword>
<dbReference type="KEGG" id="fpp:FPB0191_01811"/>
<dbReference type="SUPFAM" id="SSF55729">
    <property type="entry name" value="Acyl-CoA N-acyltransferases (Nat)"/>
    <property type="match status" value="1"/>
</dbReference>
<evidence type="ECO:0000313" key="5">
    <source>
        <dbReference type="Proteomes" id="UP000030901"/>
    </source>
</evidence>
<evidence type="ECO:0000259" key="3">
    <source>
        <dbReference type="PROSITE" id="PS51186"/>
    </source>
</evidence>
<dbReference type="PANTHER" id="PTHR43626:SF4">
    <property type="entry name" value="GCN5-RELATED N-ACETYLTRANSFERASE 2, CHLOROPLASTIC"/>
    <property type="match status" value="1"/>
</dbReference>
<dbReference type="InterPro" id="IPR016181">
    <property type="entry name" value="Acyl_CoA_acyltransferase"/>
</dbReference>
<organism evidence="4 5">
    <name type="scientific">Frischella perrara</name>
    <dbReference type="NCBI Taxonomy" id="1267021"/>
    <lineage>
        <taxon>Bacteria</taxon>
        <taxon>Pseudomonadati</taxon>
        <taxon>Pseudomonadota</taxon>
        <taxon>Gammaproteobacteria</taxon>
        <taxon>Orbales</taxon>
        <taxon>Orbaceae</taxon>
        <taxon>Frischella</taxon>
    </lineage>
</organism>
<dbReference type="EMBL" id="CP009056">
    <property type="protein sequence ID" value="AJA45627.1"/>
    <property type="molecule type" value="Genomic_DNA"/>
</dbReference>
<dbReference type="RefSeq" id="WP_039105465.1">
    <property type="nucleotide sequence ID" value="NZ_CP009056.1"/>
</dbReference>
<dbReference type="HOGENOM" id="CLU_086503_3_0_6"/>
<dbReference type="InterPro" id="IPR045039">
    <property type="entry name" value="NSI-like"/>
</dbReference>
<protein>
    <submittedName>
        <fullName evidence="4">Acetyltransferase (GNAT) domain protein</fullName>
    </submittedName>
</protein>
<proteinExistence type="predicted"/>
<dbReference type="Pfam" id="PF00583">
    <property type="entry name" value="Acetyltransf_1"/>
    <property type="match status" value="1"/>
</dbReference>
<dbReference type="GO" id="GO:0008080">
    <property type="term" value="F:N-acetyltransferase activity"/>
    <property type="evidence" value="ECO:0007669"/>
    <property type="project" value="InterPro"/>
</dbReference>
<keyword evidence="1 4" id="KW-0808">Transferase</keyword>
<dbReference type="OrthoDB" id="9775804at2"/>
<keyword evidence="2" id="KW-0012">Acyltransferase</keyword>
<dbReference type="InterPro" id="IPR000182">
    <property type="entry name" value="GNAT_dom"/>
</dbReference>
<feature type="domain" description="N-acetyltransferase" evidence="3">
    <location>
        <begin position="1"/>
        <end position="139"/>
    </location>
</feature>
<dbReference type="Proteomes" id="UP000030901">
    <property type="component" value="Chromosome"/>
</dbReference>
<dbReference type="PANTHER" id="PTHR43626">
    <property type="entry name" value="ACYL-COA N-ACYLTRANSFERASE"/>
    <property type="match status" value="1"/>
</dbReference>
<dbReference type="PROSITE" id="PS51186">
    <property type="entry name" value="GNAT"/>
    <property type="match status" value="1"/>
</dbReference>
<name>A0A0A7S458_FRIPE</name>
<evidence type="ECO:0000313" key="4">
    <source>
        <dbReference type="EMBL" id="AJA45627.1"/>
    </source>
</evidence>
<evidence type="ECO:0000256" key="1">
    <source>
        <dbReference type="ARBA" id="ARBA00022679"/>
    </source>
</evidence>
<dbReference type="STRING" id="1267021.FPB0191_01811"/>
<gene>
    <name evidence="4" type="ORF">FPB0191_01811</name>
</gene>
<dbReference type="Gene3D" id="3.40.630.30">
    <property type="match status" value="1"/>
</dbReference>
<dbReference type="GO" id="GO:0005737">
    <property type="term" value="C:cytoplasm"/>
    <property type="evidence" value="ECO:0007669"/>
    <property type="project" value="TreeGrafter"/>
</dbReference>
<sequence>MEIVIQQHCEGINWQQVAELLRLFGLSEFDATTQKQVFERSYAVVFLLENNRVVGVGRALSDGICQAAIYNIALAKHLHGKQYGRLIVEKLVEQVKQCNIILYTHPQTVKFYQHLGFNLMKTGMARYQSDHIEEMKNMGFI</sequence>